<name>A0A645JS49_9ZZZZ</name>
<comment type="caution">
    <text evidence="1">The sequence shown here is derived from an EMBL/GenBank/DDBJ whole genome shotgun (WGS) entry which is preliminary data.</text>
</comment>
<dbReference type="AlphaFoldDB" id="A0A645JS49"/>
<dbReference type="EMBL" id="VSSQ01141658">
    <property type="protein sequence ID" value="MPN62944.1"/>
    <property type="molecule type" value="Genomic_DNA"/>
</dbReference>
<sequence length="63" mass="6959">MQAVLGEMKNVARNNALLSVRIATNEQRLVEFDRELQKLSVLPSAATNEVPAFTPDLPTQPKP</sequence>
<proteinExistence type="predicted"/>
<gene>
    <name evidence="1" type="ORF">SDC9_210697</name>
</gene>
<protein>
    <submittedName>
        <fullName evidence="1">Uncharacterized protein</fullName>
    </submittedName>
</protein>
<evidence type="ECO:0000313" key="1">
    <source>
        <dbReference type="EMBL" id="MPN62944.1"/>
    </source>
</evidence>
<reference evidence="1" key="1">
    <citation type="submission" date="2019-08" db="EMBL/GenBank/DDBJ databases">
        <authorList>
            <person name="Kucharzyk K."/>
            <person name="Murdoch R.W."/>
            <person name="Higgins S."/>
            <person name="Loffler F."/>
        </authorList>
    </citation>
    <scope>NUCLEOTIDE SEQUENCE</scope>
</reference>
<organism evidence="1">
    <name type="scientific">bioreactor metagenome</name>
    <dbReference type="NCBI Taxonomy" id="1076179"/>
    <lineage>
        <taxon>unclassified sequences</taxon>
        <taxon>metagenomes</taxon>
        <taxon>ecological metagenomes</taxon>
    </lineage>
</organism>
<accession>A0A645JS49</accession>